<feature type="transmembrane region" description="Helical" evidence="7">
    <location>
        <begin position="69"/>
        <end position="87"/>
    </location>
</feature>
<dbReference type="Proteomes" id="UP000279833">
    <property type="component" value="Unassembled WGS sequence"/>
</dbReference>
<evidence type="ECO:0000256" key="6">
    <source>
        <dbReference type="PIRSR" id="PIRSR600175-1"/>
    </source>
</evidence>
<keyword evidence="6" id="KW-0915">Sodium</keyword>
<comment type="subcellular location">
    <subcellularLocation>
        <location evidence="1">Membrane</location>
        <topology evidence="1">Multi-pass membrane protein</topology>
    </subcellularLocation>
</comment>
<dbReference type="PANTHER" id="PTHR42948">
    <property type="entry name" value="TRANSPORTER"/>
    <property type="match status" value="1"/>
</dbReference>
<gene>
    <name evidence="8" type="ORF">SCUD_LOCUS17605</name>
</gene>
<dbReference type="WBParaSite" id="SCUD_0001760801-mRNA-1">
    <property type="protein sequence ID" value="SCUD_0001760801-mRNA-1"/>
    <property type="gene ID" value="SCUD_0001760801"/>
</dbReference>
<protein>
    <submittedName>
        <fullName evidence="10">Inorganic phosphate transporter</fullName>
    </submittedName>
</protein>
<evidence type="ECO:0000256" key="1">
    <source>
        <dbReference type="ARBA" id="ARBA00004141"/>
    </source>
</evidence>
<evidence type="ECO:0000256" key="7">
    <source>
        <dbReference type="SAM" id="Phobius"/>
    </source>
</evidence>
<accession>A0A183KRB9</accession>
<organism evidence="10">
    <name type="scientific">Schistosoma curassoni</name>
    <dbReference type="NCBI Taxonomy" id="6186"/>
    <lineage>
        <taxon>Eukaryota</taxon>
        <taxon>Metazoa</taxon>
        <taxon>Spiralia</taxon>
        <taxon>Lophotrochozoa</taxon>
        <taxon>Platyhelminthes</taxon>
        <taxon>Trematoda</taxon>
        <taxon>Digenea</taxon>
        <taxon>Strigeidida</taxon>
        <taxon>Schistosomatoidea</taxon>
        <taxon>Schistosomatidae</taxon>
        <taxon>Schistosoma</taxon>
    </lineage>
</organism>
<keyword evidence="3 7" id="KW-0812">Transmembrane</keyword>
<evidence type="ECO:0000256" key="2">
    <source>
        <dbReference type="ARBA" id="ARBA00022448"/>
    </source>
</evidence>
<keyword evidence="4 7" id="KW-1133">Transmembrane helix</keyword>
<sequence>MKDSSIINISPFHQKRGSLKDPEMWIAAASQNAFDTGAGIGALATFAAFMSRQRGAVRYGTIIPMLNNLVSFISSITVFSTVFATLIQNTPTLTRLGIVKIMQLTGPGSTGLTFIW</sequence>
<keyword evidence="5 7" id="KW-0472">Membrane</keyword>
<dbReference type="EMBL" id="UZAK01040001">
    <property type="protein sequence ID" value="VDP63885.1"/>
    <property type="molecule type" value="Genomic_DNA"/>
</dbReference>
<dbReference type="GO" id="GO:0016020">
    <property type="term" value="C:membrane"/>
    <property type="evidence" value="ECO:0007669"/>
    <property type="project" value="UniProtKB-SubCell"/>
</dbReference>
<keyword evidence="2" id="KW-0813">Transport</keyword>
<dbReference type="PANTHER" id="PTHR42948:SF1">
    <property type="entry name" value="TRANSPORTER"/>
    <property type="match status" value="1"/>
</dbReference>
<evidence type="ECO:0000256" key="5">
    <source>
        <dbReference type="ARBA" id="ARBA00023136"/>
    </source>
</evidence>
<evidence type="ECO:0000256" key="3">
    <source>
        <dbReference type="ARBA" id="ARBA00022692"/>
    </source>
</evidence>
<dbReference type="GO" id="GO:0046872">
    <property type="term" value="F:metal ion binding"/>
    <property type="evidence" value="ECO:0007669"/>
    <property type="project" value="UniProtKB-KW"/>
</dbReference>
<feature type="binding site" evidence="6">
    <location>
        <position position="67"/>
    </location>
    <ligand>
        <name>Na(+)</name>
        <dbReference type="ChEBI" id="CHEBI:29101"/>
        <label>1</label>
    </ligand>
</feature>
<dbReference type="InterPro" id="IPR037272">
    <property type="entry name" value="SNS_sf"/>
</dbReference>
<evidence type="ECO:0000313" key="9">
    <source>
        <dbReference type="Proteomes" id="UP000279833"/>
    </source>
</evidence>
<reference evidence="10" key="1">
    <citation type="submission" date="2016-06" db="UniProtKB">
        <authorList>
            <consortium name="WormBaseParasite"/>
        </authorList>
    </citation>
    <scope>IDENTIFICATION</scope>
</reference>
<dbReference type="PROSITE" id="PS50267">
    <property type="entry name" value="NA_NEUROTRAN_SYMP_3"/>
    <property type="match status" value="1"/>
</dbReference>
<evidence type="ECO:0000313" key="8">
    <source>
        <dbReference type="EMBL" id="VDP63885.1"/>
    </source>
</evidence>
<name>A0A183KRB9_9TREM</name>
<keyword evidence="6" id="KW-0479">Metal-binding</keyword>
<dbReference type="Pfam" id="PF00209">
    <property type="entry name" value="SNF"/>
    <property type="match status" value="1"/>
</dbReference>
<dbReference type="SUPFAM" id="SSF161070">
    <property type="entry name" value="SNF-like"/>
    <property type="match status" value="1"/>
</dbReference>
<dbReference type="AlphaFoldDB" id="A0A183KRB9"/>
<keyword evidence="9" id="KW-1185">Reference proteome</keyword>
<proteinExistence type="predicted"/>
<dbReference type="InterPro" id="IPR000175">
    <property type="entry name" value="Na/ntran_symport"/>
</dbReference>
<evidence type="ECO:0000313" key="10">
    <source>
        <dbReference type="WBParaSite" id="SCUD_0001760801-mRNA-1"/>
    </source>
</evidence>
<evidence type="ECO:0000256" key="4">
    <source>
        <dbReference type="ARBA" id="ARBA00022989"/>
    </source>
</evidence>
<dbReference type="STRING" id="6186.A0A183KRB9"/>
<reference evidence="8 9" key="2">
    <citation type="submission" date="2018-11" db="EMBL/GenBank/DDBJ databases">
        <authorList>
            <consortium name="Pathogen Informatics"/>
        </authorList>
    </citation>
    <scope>NUCLEOTIDE SEQUENCE [LARGE SCALE GENOMIC DNA]</scope>
    <source>
        <strain evidence="8">Dakar</strain>
        <strain evidence="9">Dakar, Senegal</strain>
    </source>
</reference>